<dbReference type="Gene3D" id="3.40.250.10">
    <property type="entry name" value="Rhodanese-like domain"/>
    <property type="match status" value="2"/>
</dbReference>
<dbReference type="Pfam" id="PF00581">
    <property type="entry name" value="Rhodanese"/>
    <property type="match status" value="1"/>
</dbReference>
<evidence type="ECO:0000256" key="1">
    <source>
        <dbReference type="ARBA" id="ARBA00022679"/>
    </source>
</evidence>
<dbReference type="GO" id="GO:0005739">
    <property type="term" value="C:mitochondrion"/>
    <property type="evidence" value="ECO:0007669"/>
    <property type="project" value="TreeGrafter"/>
</dbReference>
<dbReference type="OrthoDB" id="270167at2759"/>
<dbReference type="PROSITE" id="PS50206">
    <property type="entry name" value="RHODANESE_3"/>
    <property type="match status" value="2"/>
</dbReference>
<dbReference type="PANTHER" id="PTHR11364">
    <property type="entry name" value="THIOSULFATE SULFERTANSFERASE"/>
    <property type="match status" value="1"/>
</dbReference>
<dbReference type="AlphaFoldDB" id="A0A3D8R3V3"/>
<dbReference type="InterPro" id="IPR045078">
    <property type="entry name" value="TST/MPST-like"/>
</dbReference>
<organism evidence="4 5">
    <name type="scientific">Aspergillus mulundensis</name>
    <dbReference type="NCBI Taxonomy" id="1810919"/>
    <lineage>
        <taxon>Eukaryota</taxon>
        <taxon>Fungi</taxon>
        <taxon>Dikarya</taxon>
        <taxon>Ascomycota</taxon>
        <taxon>Pezizomycotina</taxon>
        <taxon>Eurotiomycetes</taxon>
        <taxon>Eurotiomycetidae</taxon>
        <taxon>Eurotiales</taxon>
        <taxon>Aspergillaceae</taxon>
        <taxon>Aspergillus</taxon>
        <taxon>Aspergillus subgen. Nidulantes</taxon>
    </lineage>
</organism>
<dbReference type="EMBL" id="PVWQ01000011">
    <property type="protein sequence ID" value="RDW68707.1"/>
    <property type="molecule type" value="Genomic_DNA"/>
</dbReference>
<dbReference type="RefSeq" id="XP_026600496.1">
    <property type="nucleotide sequence ID" value="XM_026750483.1"/>
</dbReference>
<dbReference type="GO" id="GO:0004792">
    <property type="term" value="F:thiosulfate-cyanide sulfurtransferase activity"/>
    <property type="evidence" value="ECO:0007669"/>
    <property type="project" value="TreeGrafter"/>
</dbReference>
<accession>A0A3D8R3V3</accession>
<proteinExistence type="predicted"/>
<dbReference type="SUPFAM" id="SSF52821">
    <property type="entry name" value="Rhodanese/Cell cycle control phosphatase"/>
    <property type="match status" value="2"/>
</dbReference>
<keyword evidence="1" id="KW-0808">Transferase</keyword>
<protein>
    <recommendedName>
        <fullName evidence="3">Rhodanese domain-containing protein</fullName>
    </recommendedName>
</protein>
<evidence type="ECO:0000313" key="4">
    <source>
        <dbReference type="EMBL" id="RDW68707.1"/>
    </source>
</evidence>
<gene>
    <name evidence="4" type="ORF">DSM5745_08467</name>
</gene>
<dbReference type="PANTHER" id="PTHR11364:SF27">
    <property type="entry name" value="SULFURTRANSFERASE"/>
    <property type="match status" value="1"/>
</dbReference>
<dbReference type="GeneID" id="38118837"/>
<keyword evidence="5" id="KW-1185">Reference proteome</keyword>
<keyword evidence="2" id="KW-0677">Repeat</keyword>
<feature type="domain" description="Rhodanese" evidence="3">
    <location>
        <begin position="119"/>
        <end position="234"/>
    </location>
</feature>
<dbReference type="CDD" id="cd01449">
    <property type="entry name" value="TST_Repeat_2"/>
    <property type="match status" value="1"/>
</dbReference>
<feature type="domain" description="Rhodanese" evidence="3">
    <location>
        <begin position="1"/>
        <end position="82"/>
    </location>
</feature>
<evidence type="ECO:0000313" key="5">
    <source>
        <dbReference type="Proteomes" id="UP000256690"/>
    </source>
</evidence>
<evidence type="ECO:0000259" key="3">
    <source>
        <dbReference type="PROSITE" id="PS50206"/>
    </source>
</evidence>
<evidence type="ECO:0000256" key="2">
    <source>
        <dbReference type="ARBA" id="ARBA00022737"/>
    </source>
</evidence>
<sequence length="241" mass="26608">MDEIRDRESPYPQMLPSASHFANSMTALGLQPDDILVVYDALEVGLYSSPRVAWACRYFGHRDVHVLNNFPRYVKKGFPIATGPLCTLPPAPQGYPVKNPDPREVISYDELRDLLLSDRSSAFQIIDSRIPGRFSGAEPEINASLRSGHMPSALNVPLASILDEDKVILSAEELKERFQAAGVDGELPVVLTCNSGVTAAALDLALQLSGYGMKRRLYDGSWMEWTRRAQDEGLVVSSDDK</sequence>
<dbReference type="Proteomes" id="UP000256690">
    <property type="component" value="Unassembled WGS sequence"/>
</dbReference>
<dbReference type="InterPro" id="IPR036873">
    <property type="entry name" value="Rhodanese-like_dom_sf"/>
</dbReference>
<dbReference type="InterPro" id="IPR001763">
    <property type="entry name" value="Rhodanese-like_dom"/>
</dbReference>
<dbReference type="STRING" id="1810919.A0A3D8R3V3"/>
<dbReference type="SMART" id="SM00450">
    <property type="entry name" value="RHOD"/>
    <property type="match status" value="1"/>
</dbReference>
<comment type="caution">
    <text evidence="4">The sequence shown here is derived from an EMBL/GenBank/DDBJ whole genome shotgun (WGS) entry which is preliminary data.</text>
</comment>
<name>A0A3D8R3V3_9EURO</name>
<reference evidence="4 5" key="1">
    <citation type="journal article" date="2018" name="IMA Fungus">
        <title>IMA Genome-F 9: Draft genome sequence of Annulohypoxylon stygium, Aspergillus mulundensis, Berkeleyomyces basicola (syn. Thielaviopsis basicola), Ceratocystis smalleyi, two Cercospora beticola strains, Coleophoma cylindrospora, Fusarium fracticaudum, Phialophora cf. hyalina, and Morchella septimelata.</title>
        <authorList>
            <person name="Wingfield B.D."/>
            <person name="Bills G.F."/>
            <person name="Dong Y."/>
            <person name="Huang W."/>
            <person name="Nel W.J."/>
            <person name="Swalarsk-Parry B.S."/>
            <person name="Vaghefi N."/>
            <person name="Wilken P.M."/>
            <person name="An Z."/>
            <person name="de Beer Z.W."/>
            <person name="De Vos L."/>
            <person name="Chen L."/>
            <person name="Duong T.A."/>
            <person name="Gao Y."/>
            <person name="Hammerbacher A."/>
            <person name="Kikkert J.R."/>
            <person name="Li Y."/>
            <person name="Li H."/>
            <person name="Li K."/>
            <person name="Li Q."/>
            <person name="Liu X."/>
            <person name="Ma X."/>
            <person name="Naidoo K."/>
            <person name="Pethybridge S.J."/>
            <person name="Sun J."/>
            <person name="Steenkamp E.T."/>
            <person name="van der Nest M.A."/>
            <person name="van Wyk S."/>
            <person name="Wingfield M.J."/>
            <person name="Xiong C."/>
            <person name="Yue Q."/>
            <person name="Zhang X."/>
        </authorList>
    </citation>
    <scope>NUCLEOTIDE SEQUENCE [LARGE SCALE GENOMIC DNA]</scope>
    <source>
        <strain evidence="4 5">DSM 5745</strain>
    </source>
</reference>